<accession>A0A3Q1GG80</accession>
<dbReference type="GeneTree" id="ENSGT01150000286973"/>
<dbReference type="SMART" id="SM00034">
    <property type="entry name" value="CLECT"/>
    <property type="match status" value="1"/>
</dbReference>
<feature type="domain" description="C-type lectin" evidence="1">
    <location>
        <begin position="94"/>
        <end position="212"/>
    </location>
</feature>
<reference evidence="2" key="1">
    <citation type="submission" date="2025-08" db="UniProtKB">
        <authorList>
            <consortium name="Ensembl"/>
        </authorList>
    </citation>
    <scope>IDENTIFICATION</scope>
</reference>
<dbReference type="InterPro" id="IPR050111">
    <property type="entry name" value="C-type_lectin/snaclec_domain"/>
</dbReference>
<dbReference type="AlphaFoldDB" id="A0A3Q1GG80"/>
<dbReference type="InterPro" id="IPR001304">
    <property type="entry name" value="C-type_lectin-like"/>
</dbReference>
<proteinExistence type="predicted"/>
<evidence type="ECO:0000313" key="3">
    <source>
        <dbReference type="Proteomes" id="UP000257200"/>
    </source>
</evidence>
<dbReference type="Ensembl" id="ENSAPOT00000032202.1">
    <property type="protein sequence ID" value="ENSAPOP00000029631.1"/>
    <property type="gene ID" value="ENSAPOG00000015727.1"/>
</dbReference>
<dbReference type="InParanoid" id="A0A3Q1GG80"/>
<evidence type="ECO:0000313" key="2">
    <source>
        <dbReference type="Ensembl" id="ENSAPOP00000029631.1"/>
    </source>
</evidence>
<dbReference type="PRINTS" id="PR01504">
    <property type="entry name" value="PNCREATITSAP"/>
</dbReference>
<protein>
    <recommendedName>
        <fullName evidence="1">C-type lectin domain-containing protein</fullName>
    </recommendedName>
</protein>
<dbReference type="STRING" id="80966.ENSAPOP00000029631"/>
<dbReference type="InterPro" id="IPR016187">
    <property type="entry name" value="CTDL_fold"/>
</dbReference>
<dbReference type="Gene3D" id="3.10.100.10">
    <property type="entry name" value="Mannose-Binding Protein A, subunit A"/>
    <property type="match status" value="1"/>
</dbReference>
<sequence>MYSFSSISVEISDKTNSTEQLSPILRYQKSAVPPSLHLTSFQVCFPCILSLLGCILVVHTKVSIVLIFGWQDIISGASRVKLQRRGCPTSWYNFNGRCYKYIRTLKTWFGAQVHCASMGANLVSIHSSHEQNFVNALIRSFDPSARSTWIGFSDTSQEGRWTWSDGSEVNYVCWSTGEPNGGTRENCGLTSWGSSFRWNDISCSYSYPSVYSPLSGNTLT</sequence>
<keyword evidence="3" id="KW-1185">Reference proteome</keyword>
<dbReference type="SUPFAM" id="SSF56436">
    <property type="entry name" value="C-type lectin-like"/>
    <property type="match status" value="1"/>
</dbReference>
<organism evidence="2 3">
    <name type="scientific">Acanthochromis polyacanthus</name>
    <name type="common">spiny chromis</name>
    <dbReference type="NCBI Taxonomy" id="80966"/>
    <lineage>
        <taxon>Eukaryota</taxon>
        <taxon>Metazoa</taxon>
        <taxon>Chordata</taxon>
        <taxon>Craniata</taxon>
        <taxon>Vertebrata</taxon>
        <taxon>Euteleostomi</taxon>
        <taxon>Actinopterygii</taxon>
        <taxon>Neopterygii</taxon>
        <taxon>Teleostei</taxon>
        <taxon>Neoteleostei</taxon>
        <taxon>Acanthomorphata</taxon>
        <taxon>Ovalentaria</taxon>
        <taxon>Pomacentridae</taxon>
        <taxon>Acanthochromis</taxon>
    </lineage>
</organism>
<name>A0A3Q1GG80_9TELE</name>
<dbReference type="FunCoup" id="A0A3Q1GG80">
    <property type="interactions" value="823"/>
</dbReference>
<dbReference type="Pfam" id="PF00059">
    <property type="entry name" value="Lectin_C"/>
    <property type="match status" value="1"/>
</dbReference>
<dbReference type="InterPro" id="IPR016186">
    <property type="entry name" value="C-type_lectin-like/link_sf"/>
</dbReference>
<dbReference type="PROSITE" id="PS50041">
    <property type="entry name" value="C_TYPE_LECTIN_2"/>
    <property type="match status" value="1"/>
</dbReference>
<reference evidence="2" key="2">
    <citation type="submission" date="2025-09" db="UniProtKB">
        <authorList>
            <consortium name="Ensembl"/>
        </authorList>
    </citation>
    <scope>IDENTIFICATION</scope>
</reference>
<evidence type="ECO:0000259" key="1">
    <source>
        <dbReference type="PROSITE" id="PS50041"/>
    </source>
</evidence>
<dbReference type="PANTHER" id="PTHR22803">
    <property type="entry name" value="MANNOSE, PHOSPHOLIPASE, LECTIN RECEPTOR RELATED"/>
    <property type="match status" value="1"/>
</dbReference>
<dbReference type="Proteomes" id="UP000257200">
    <property type="component" value="Unplaced"/>
</dbReference>